<dbReference type="STRING" id="983967.A0A1E4SXB1"/>
<comment type="subcellular location">
    <subcellularLocation>
        <location evidence="1">Membrane</location>
        <topology evidence="1">Multi-pass membrane protein</topology>
    </subcellularLocation>
</comment>
<feature type="chain" id="PRO_5009162985" description="SSD domain-containing protein" evidence="12">
    <location>
        <begin position="25"/>
        <end position="1325"/>
    </location>
</feature>
<dbReference type="PANTHER" id="PTHR45727:SF2">
    <property type="entry name" value="NPC INTRACELLULAR CHOLESTEROL TRANSPORTER 1"/>
    <property type="match status" value="1"/>
</dbReference>
<keyword evidence="6 11" id="KW-1133">Transmembrane helix</keyword>
<keyword evidence="3" id="KW-0813">Transport</keyword>
<dbReference type="PROSITE" id="PS50156">
    <property type="entry name" value="SSD"/>
    <property type="match status" value="1"/>
</dbReference>
<gene>
    <name evidence="14" type="ORF">CANARDRAFT_202013</name>
</gene>
<feature type="transmembrane region" description="Helical" evidence="11">
    <location>
        <begin position="1236"/>
        <end position="1264"/>
    </location>
</feature>
<reference evidence="15" key="1">
    <citation type="submission" date="2016-04" db="EMBL/GenBank/DDBJ databases">
        <title>Comparative genomics of biotechnologically important yeasts.</title>
        <authorList>
            <consortium name="DOE Joint Genome Institute"/>
            <person name="Riley R."/>
            <person name="Haridas S."/>
            <person name="Wolfe K.H."/>
            <person name="Lopes M.R."/>
            <person name="Hittinger C.T."/>
            <person name="Goker M."/>
            <person name="Salamov A."/>
            <person name="Wisecaver J."/>
            <person name="Long T.M."/>
            <person name="Aerts A.L."/>
            <person name="Barry K."/>
            <person name="Choi C."/>
            <person name="Clum A."/>
            <person name="Coughlan A.Y."/>
            <person name="Deshpande S."/>
            <person name="Douglass A.P."/>
            <person name="Hanson S.J."/>
            <person name="Klenk H.-P."/>
            <person name="Labutti K."/>
            <person name="Lapidus A."/>
            <person name="Lindquist E."/>
            <person name="Lipzen A."/>
            <person name="Meier-Kolthoff J.P."/>
            <person name="Ohm R.A."/>
            <person name="Otillar R.P."/>
            <person name="Pangilinan J."/>
            <person name="Peng Y."/>
            <person name="Rokas A."/>
            <person name="Rosa C.A."/>
            <person name="Scheuner C."/>
            <person name="Sibirny A.A."/>
            <person name="Slot J.C."/>
            <person name="Stielow J.B."/>
            <person name="Sun H."/>
            <person name="Kurtzman C.P."/>
            <person name="Blackwell M."/>
            <person name="Grigoriev I.V."/>
            <person name="Jeffries T.W."/>
        </authorList>
    </citation>
    <scope>NUCLEOTIDE SEQUENCE [LARGE SCALE GENOMIC DNA]</scope>
    <source>
        <strain evidence="15">NRRL YB-2248</strain>
    </source>
</reference>
<evidence type="ECO:0000256" key="9">
    <source>
        <dbReference type="ARBA" id="ARBA00023157"/>
    </source>
</evidence>
<feature type="transmembrane region" description="Helical" evidence="11">
    <location>
        <begin position="371"/>
        <end position="393"/>
    </location>
</feature>
<comment type="similarity">
    <text evidence="2">Belongs to the patched family.</text>
</comment>
<dbReference type="GO" id="GO:0016020">
    <property type="term" value="C:membrane"/>
    <property type="evidence" value="ECO:0007669"/>
    <property type="project" value="UniProtKB-SubCell"/>
</dbReference>
<evidence type="ECO:0000256" key="10">
    <source>
        <dbReference type="ARBA" id="ARBA00023180"/>
    </source>
</evidence>
<dbReference type="Pfam" id="PF16414">
    <property type="entry name" value="NPC1_N"/>
    <property type="match status" value="1"/>
</dbReference>
<dbReference type="FunFam" id="1.20.1640.10:FF:000029">
    <property type="entry name" value="Putative Patched sphingolipid transporter"/>
    <property type="match status" value="1"/>
</dbReference>
<dbReference type="SUPFAM" id="SSF82866">
    <property type="entry name" value="Multidrug efflux transporter AcrB transmembrane domain"/>
    <property type="match status" value="2"/>
</dbReference>
<dbReference type="GO" id="GO:0032934">
    <property type="term" value="F:sterol binding"/>
    <property type="evidence" value="ECO:0007669"/>
    <property type="project" value="TreeGrafter"/>
</dbReference>
<feature type="transmembrane region" description="Helical" evidence="11">
    <location>
        <begin position="1195"/>
        <end position="1216"/>
    </location>
</feature>
<evidence type="ECO:0000256" key="12">
    <source>
        <dbReference type="SAM" id="SignalP"/>
    </source>
</evidence>
<dbReference type="PANTHER" id="PTHR45727">
    <property type="entry name" value="NPC INTRACELLULAR CHOLESTEROL TRANSPORTER 1"/>
    <property type="match status" value="1"/>
</dbReference>
<evidence type="ECO:0000313" key="15">
    <source>
        <dbReference type="Proteomes" id="UP000094801"/>
    </source>
</evidence>
<feature type="transmembrane region" description="Helical" evidence="11">
    <location>
        <begin position="781"/>
        <end position="806"/>
    </location>
</feature>
<keyword evidence="4 11" id="KW-0812">Transmembrane</keyword>
<dbReference type="EMBL" id="KV453859">
    <property type="protein sequence ID" value="ODV84092.1"/>
    <property type="molecule type" value="Genomic_DNA"/>
</dbReference>
<evidence type="ECO:0000256" key="2">
    <source>
        <dbReference type="ARBA" id="ARBA00005585"/>
    </source>
</evidence>
<dbReference type="InterPro" id="IPR053956">
    <property type="entry name" value="NPC1_MLD"/>
</dbReference>
<dbReference type="InterPro" id="IPR053958">
    <property type="entry name" value="HMGCR/SNAP/NPC1-like_SSD"/>
</dbReference>
<dbReference type="Pfam" id="PF12349">
    <property type="entry name" value="Sterol-sensing"/>
    <property type="match status" value="1"/>
</dbReference>
<evidence type="ECO:0000256" key="11">
    <source>
        <dbReference type="SAM" id="Phobius"/>
    </source>
</evidence>
<feature type="signal peptide" evidence="12">
    <location>
        <begin position="1"/>
        <end position="24"/>
    </location>
</feature>
<dbReference type="Proteomes" id="UP000094801">
    <property type="component" value="Unassembled WGS sequence"/>
</dbReference>
<dbReference type="Gene3D" id="1.20.1640.10">
    <property type="entry name" value="Multidrug efflux transporter AcrB transmembrane domain"/>
    <property type="match status" value="2"/>
</dbReference>
<feature type="transmembrane region" description="Helical" evidence="11">
    <location>
        <begin position="884"/>
        <end position="906"/>
    </location>
</feature>
<feature type="transmembrane region" description="Helical" evidence="11">
    <location>
        <begin position="612"/>
        <end position="631"/>
    </location>
</feature>
<keyword evidence="10" id="KW-0325">Glycoprotein</keyword>
<sequence length="1325" mass="148551">MIPICFVTYLLSLLLCAIANAAEADQSQSTLLSELVTPITPIHEPGYCAMYGVGGRKSFFGADLPQPNNIKAPVPTEEEHKLLLSICGESWEGISTQCCNLAQLETLKTSLQKSEPLISSCPACRENFYQLFCHFTCSPDQSTFVDVTSEGKSISGGDIVEELSFHVDDFFAIGFYDSCKNIKFGATNGYAMDLIGGGAKNYKQFLKFLGDEKPLLGGSPFQIDFVYNGFEDGFDPLNETVRYCNDEDERFRCACSDCPDSCPTLPQLKEQKSCKVGILPCFSFSVIIIYSVGIIIYAAFYLFVWYRSRDRFHFLHDDSSLRELFADDYLNDSDDQFTNFDDFKAIDSYIINNFLEKRFYKLGFFCSTRPALVISLSLVLCAVLGSFILLIQLETNPVKLWVSPRADASIQREIFDESFGPFYRTQQVYISNSTGDSVLQKYELLEWWFEKELEIQAIEVHDFEDQSSLITYEDLCFRPSGETCILESFTQYYYGEIENFPEATWQQSLRDCTTSPVNCLPTFQQPLKRELLFGGDPTSDILNSKAIVVTLLLNNDNDPDSKQVQNSMLWEHKLEDYLLNLTAEAAEKGLSISFSTEISLEKELNKSTNTDIRIVVISYLVMFAYASIALGGSTGSNIGGSTAITDANVYGRSNTGRGSTGATNLSYFITTRFGLGLIGILIVLLSVFSAAGFWSLMGVKSTLIIAEVIPFLVLAIGVDNIFLISNELSSFNGLNYNNENVHERVAKTISKIGPSILLSSACQFICYSLASMVAMPAVKNFALYSAFAIIFNTILQLTAFVSVISLDQRRIEDYRLDLLPFIQLDPASNSFSLPGSDDPINPDDSANEEGLSQMLDSSKENIFNRFIKSYYAPFLFNPTVSRTLTLIFVALFGVSLSLLPGIQIGLDQRIAIPSDSYLINYFNAVYEYLNVGPPMYLVVSDIDFALTENQQLLCGRFSTCEEFSLVNIMEQEYKRANDSTIAEPVSSWIDDFLLWLNPDLSECCRLKKTNESEFCSPYQPPRQCSVCYEDKLWNFKMEGFPQNETFMKFFNQWIESPSDPCPLGGKAPYSSSILVEDSVIQKTVFRTSHKPLRSQKDFIAAYHNSLRLVDEIKSYLDIEIFAYSPFYIFFVQYETIIQLTIKLIAAALCLIFVSSSILLGSLTNALILVLNVSFVLVNMGGVMSLWGISLNAISLVNLMICLGLAVEFSIHLIKAFNFNDSNTSLLERNNRFTRSYNALCSIGGSTLSGITMTKLIGIGVLSFTRSKIFQIYYFRMWFGLIVIASLHSIVLLPLLLKSFGGKSYQVSRYATSNSEEVIRRLRMAE</sequence>
<feature type="transmembrane region" description="Helical" evidence="11">
    <location>
        <begin position="1276"/>
        <end position="1296"/>
    </location>
</feature>
<keyword evidence="15" id="KW-1185">Reference proteome</keyword>
<keyword evidence="5 12" id="KW-0732">Signal</keyword>
<evidence type="ECO:0000256" key="7">
    <source>
        <dbReference type="ARBA" id="ARBA00023055"/>
    </source>
</evidence>
<evidence type="ECO:0000259" key="13">
    <source>
        <dbReference type="PROSITE" id="PS50156"/>
    </source>
</evidence>
<dbReference type="InterPro" id="IPR032190">
    <property type="entry name" value="NPC1_N"/>
</dbReference>
<keyword evidence="9" id="KW-1015">Disulfide bond</keyword>
<evidence type="ECO:0000256" key="5">
    <source>
        <dbReference type="ARBA" id="ARBA00022729"/>
    </source>
</evidence>
<dbReference type="OrthoDB" id="6510177at2759"/>
<feature type="domain" description="SSD" evidence="13">
    <location>
        <begin position="611"/>
        <end position="806"/>
    </location>
</feature>
<feature type="transmembrane region" description="Helical" evidence="11">
    <location>
        <begin position="1168"/>
        <end position="1188"/>
    </location>
</feature>
<protein>
    <recommendedName>
        <fullName evidence="13">SSD domain-containing protein</fullName>
    </recommendedName>
</protein>
<evidence type="ECO:0000256" key="6">
    <source>
        <dbReference type="ARBA" id="ARBA00022989"/>
    </source>
</evidence>
<dbReference type="GO" id="GO:0015918">
    <property type="term" value="P:sterol transport"/>
    <property type="evidence" value="ECO:0007669"/>
    <property type="project" value="TreeGrafter"/>
</dbReference>
<keyword evidence="8 11" id="KW-0472">Membrane</keyword>
<organism evidence="14 15">
    <name type="scientific">[Candida] arabinofermentans NRRL YB-2248</name>
    <dbReference type="NCBI Taxonomy" id="983967"/>
    <lineage>
        <taxon>Eukaryota</taxon>
        <taxon>Fungi</taxon>
        <taxon>Dikarya</taxon>
        <taxon>Ascomycota</taxon>
        <taxon>Saccharomycotina</taxon>
        <taxon>Pichiomycetes</taxon>
        <taxon>Pichiales</taxon>
        <taxon>Pichiaceae</taxon>
        <taxon>Ogataea</taxon>
        <taxon>Ogataea/Candida clade</taxon>
    </lineage>
</organism>
<feature type="transmembrane region" description="Helical" evidence="11">
    <location>
        <begin position="673"/>
        <end position="697"/>
    </location>
</feature>
<dbReference type="Pfam" id="PF22314">
    <property type="entry name" value="NPC1_MLD"/>
    <property type="match status" value="1"/>
</dbReference>
<feature type="transmembrane region" description="Helical" evidence="11">
    <location>
        <begin position="756"/>
        <end position="775"/>
    </location>
</feature>
<evidence type="ECO:0000256" key="4">
    <source>
        <dbReference type="ARBA" id="ARBA00022692"/>
    </source>
</evidence>
<evidence type="ECO:0000256" key="1">
    <source>
        <dbReference type="ARBA" id="ARBA00004141"/>
    </source>
</evidence>
<evidence type="ECO:0000256" key="8">
    <source>
        <dbReference type="ARBA" id="ARBA00023136"/>
    </source>
</evidence>
<evidence type="ECO:0000313" key="14">
    <source>
        <dbReference type="EMBL" id="ODV84092.1"/>
    </source>
</evidence>
<keyword evidence="7" id="KW-0445">Lipid transport</keyword>
<dbReference type="InterPro" id="IPR000731">
    <property type="entry name" value="SSD"/>
</dbReference>
<feature type="transmembrane region" description="Helical" evidence="11">
    <location>
        <begin position="1143"/>
        <end position="1162"/>
    </location>
</feature>
<feature type="transmembrane region" description="Helical" evidence="11">
    <location>
        <begin position="282"/>
        <end position="306"/>
    </location>
</feature>
<evidence type="ECO:0000256" key="3">
    <source>
        <dbReference type="ARBA" id="ARBA00022448"/>
    </source>
</evidence>
<name>A0A1E4SXB1_9ASCO</name>
<accession>A0A1E4SXB1</accession>
<feature type="transmembrane region" description="Helical" evidence="11">
    <location>
        <begin position="703"/>
        <end position="724"/>
    </location>
</feature>
<proteinExistence type="inferred from homology"/>